<keyword evidence="10" id="KW-0347">Helicase</keyword>
<organism evidence="10 11">
    <name type="scientific">Phenylobacterium koreense</name>
    <dbReference type="NCBI Taxonomy" id="266125"/>
    <lineage>
        <taxon>Bacteria</taxon>
        <taxon>Pseudomonadati</taxon>
        <taxon>Pseudomonadota</taxon>
        <taxon>Alphaproteobacteria</taxon>
        <taxon>Caulobacterales</taxon>
        <taxon>Caulobacteraceae</taxon>
        <taxon>Phenylobacterium</taxon>
    </lineage>
</organism>
<evidence type="ECO:0000256" key="3">
    <source>
        <dbReference type="ARBA" id="ARBA00022840"/>
    </source>
</evidence>
<evidence type="ECO:0000256" key="7">
    <source>
        <dbReference type="ARBA" id="ARBA00034808"/>
    </source>
</evidence>
<dbReference type="SMART" id="SM00490">
    <property type="entry name" value="HELICc"/>
    <property type="match status" value="1"/>
</dbReference>
<keyword evidence="5" id="KW-0413">Isomerase</keyword>
<keyword evidence="3" id="KW-0067">ATP-binding</keyword>
<evidence type="ECO:0000259" key="9">
    <source>
        <dbReference type="PROSITE" id="PS51194"/>
    </source>
</evidence>
<keyword evidence="10" id="KW-0378">Hydrolase</keyword>
<evidence type="ECO:0000259" key="8">
    <source>
        <dbReference type="PROSITE" id="PS51192"/>
    </source>
</evidence>
<dbReference type="InterPro" id="IPR011545">
    <property type="entry name" value="DEAD/DEAH_box_helicase_dom"/>
</dbReference>
<evidence type="ECO:0000256" key="5">
    <source>
        <dbReference type="ARBA" id="ARBA00023235"/>
    </source>
</evidence>
<dbReference type="PANTHER" id="PTHR13710">
    <property type="entry name" value="DNA HELICASE RECQ FAMILY MEMBER"/>
    <property type="match status" value="1"/>
</dbReference>
<gene>
    <name evidence="10" type="ORF">ABID41_002272</name>
</gene>
<keyword evidence="11" id="KW-1185">Reference proteome</keyword>
<dbReference type="InterPro" id="IPR014001">
    <property type="entry name" value="Helicase_ATP-bd"/>
</dbReference>
<dbReference type="Proteomes" id="UP001549110">
    <property type="component" value="Unassembled WGS sequence"/>
</dbReference>
<dbReference type="InterPro" id="IPR001650">
    <property type="entry name" value="Helicase_C-like"/>
</dbReference>
<evidence type="ECO:0000256" key="4">
    <source>
        <dbReference type="ARBA" id="ARBA00023125"/>
    </source>
</evidence>
<evidence type="ECO:0000313" key="10">
    <source>
        <dbReference type="EMBL" id="MET3527177.1"/>
    </source>
</evidence>
<dbReference type="PANTHER" id="PTHR13710:SF105">
    <property type="entry name" value="ATP-DEPENDENT DNA HELICASE Q1"/>
    <property type="match status" value="1"/>
</dbReference>
<name>A0ABV2EKE7_9CAUL</name>
<dbReference type="PROSITE" id="PS51194">
    <property type="entry name" value="HELICASE_CTER"/>
    <property type="match status" value="1"/>
</dbReference>
<feature type="domain" description="Helicase ATP-binding" evidence="8">
    <location>
        <begin position="166"/>
        <end position="355"/>
    </location>
</feature>
<dbReference type="RefSeq" id="WP_354297677.1">
    <property type="nucleotide sequence ID" value="NZ_JBEPLU010000001.1"/>
</dbReference>
<proteinExistence type="inferred from homology"/>
<reference evidence="10 11" key="1">
    <citation type="submission" date="2024-06" db="EMBL/GenBank/DDBJ databases">
        <title>Genomic Encyclopedia of Type Strains, Phase IV (KMG-IV): sequencing the most valuable type-strain genomes for metagenomic binning, comparative biology and taxonomic classification.</title>
        <authorList>
            <person name="Goeker M."/>
        </authorList>
    </citation>
    <scope>NUCLEOTIDE SEQUENCE [LARGE SCALE GENOMIC DNA]</scope>
    <source>
        <strain evidence="10 11">DSM 17809</strain>
    </source>
</reference>
<dbReference type="EC" id="5.6.2.4" evidence="7"/>
<dbReference type="Gene3D" id="3.40.50.300">
    <property type="entry name" value="P-loop containing nucleotide triphosphate hydrolases"/>
    <property type="match status" value="2"/>
</dbReference>
<keyword evidence="2" id="KW-0547">Nucleotide-binding</keyword>
<evidence type="ECO:0000256" key="6">
    <source>
        <dbReference type="ARBA" id="ARBA00034617"/>
    </source>
</evidence>
<comment type="catalytic activity">
    <reaction evidence="6">
        <text>Couples ATP hydrolysis with the unwinding of duplex DNA by translocating in the 3'-5' direction.</text>
        <dbReference type="EC" id="5.6.2.4"/>
    </reaction>
</comment>
<sequence length="858" mass="93863">MRTEPALDFDRLHEFLANWPEQPAPAVGIDGLFERARQVLSTMSHQSVLPIADLAPLLKHILRRESLRTATTAQFRVPYGGQWPDQREWAHYGVSAHSPAGRTCLIEALPWAPAWLASTDTPVFDDAFGQRPVRQDWTTAIDPFLAQPSGFDTYVSPGQREAVRSAFLMRPGDTLVVCLPTGSGKSFVAQAPVLVKGLEGGLTVCIVPTTALALDQARQMSERLAGRSRNGAGELHLAWHAGLTVEEKVAIKTAVRQGRQGVLFCSPEAVIGTLLPSLYDAARSGLLDYLIVDEAHLLSQWGDAFRPAFQMIAGVRRGLLRACRHQPFRTILMSATLTPEAIATFDTLFGPGVQLTAAVHLRPEPQYWIHQDNDVAAKDAKILEAIRHAPRPVILYVTKRDDARSWGARLQAAGFERVAIFHGETPDSQRLKIIADWSEDRIDVIVATSAFGVGIDKSDVRAVIHAAVPETVDRFYQEVGRGGRDGAPAGSLLVYGAADVDVAEAIASPSLISDELAFDRWKAMYSGATQLDALGRRFRLDIATVPPKLRRQTDYNQAWNMRTLIMMARAGLLDLDAEAPPTLEQSPEETEEAFDQRAEEFWSTYYTQCVVDVNFGGHSDNDAFSKVISAERSRAFVAAEENSRLLKSLITGSYEVGELLHGLYQSYEPGRAMIVSRACGGCPVHRRDGGASTEYSQPAVTGIDRIVPQDLSAWTARFPHLSLAAPIVLTLPEAWDDGTALSVAADAVAAFNFSEVAVSRRLRTASPTLNQLHKRSSSGIVLLETLEDEARSPTNTPLLRLSILSEQAAPAHVFELARPLHLIVARASLADPYHPGRRLGDVGTNTLSLEQFRSGARQ</sequence>
<dbReference type="SMART" id="SM00487">
    <property type="entry name" value="DEXDc"/>
    <property type="match status" value="1"/>
</dbReference>
<dbReference type="NCBIfam" id="NF041063">
    <property type="entry name" value="DpdF"/>
    <property type="match status" value="1"/>
</dbReference>
<dbReference type="PROSITE" id="PS51192">
    <property type="entry name" value="HELICASE_ATP_BIND_1"/>
    <property type="match status" value="1"/>
</dbReference>
<comment type="caution">
    <text evidence="10">The sequence shown here is derived from an EMBL/GenBank/DDBJ whole genome shotgun (WGS) entry which is preliminary data.</text>
</comment>
<dbReference type="SUPFAM" id="SSF52540">
    <property type="entry name" value="P-loop containing nucleoside triphosphate hydrolases"/>
    <property type="match status" value="1"/>
</dbReference>
<evidence type="ECO:0000313" key="11">
    <source>
        <dbReference type="Proteomes" id="UP001549110"/>
    </source>
</evidence>
<protein>
    <recommendedName>
        <fullName evidence="7">DNA 3'-5' helicase</fullName>
        <ecNumber evidence="7">5.6.2.4</ecNumber>
    </recommendedName>
</protein>
<dbReference type="GO" id="GO:0004386">
    <property type="term" value="F:helicase activity"/>
    <property type="evidence" value="ECO:0007669"/>
    <property type="project" value="UniProtKB-KW"/>
</dbReference>
<dbReference type="EMBL" id="JBEPLU010000001">
    <property type="protein sequence ID" value="MET3527177.1"/>
    <property type="molecule type" value="Genomic_DNA"/>
</dbReference>
<evidence type="ECO:0000256" key="2">
    <source>
        <dbReference type="ARBA" id="ARBA00022741"/>
    </source>
</evidence>
<accession>A0ABV2EKE7</accession>
<comment type="similarity">
    <text evidence="1">Belongs to the helicase family. RecQ subfamily.</text>
</comment>
<dbReference type="Pfam" id="PF00271">
    <property type="entry name" value="Helicase_C"/>
    <property type="match status" value="1"/>
</dbReference>
<keyword evidence="4" id="KW-0238">DNA-binding</keyword>
<dbReference type="Pfam" id="PF00270">
    <property type="entry name" value="DEAD"/>
    <property type="match status" value="1"/>
</dbReference>
<dbReference type="InterPro" id="IPR027417">
    <property type="entry name" value="P-loop_NTPase"/>
</dbReference>
<evidence type="ECO:0000256" key="1">
    <source>
        <dbReference type="ARBA" id="ARBA00005446"/>
    </source>
</evidence>
<feature type="domain" description="Helicase C-terminal" evidence="9">
    <location>
        <begin position="378"/>
        <end position="532"/>
    </location>
</feature>